<dbReference type="PANTHER" id="PTHR34220:SF7">
    <property type="entry name" value="SENSOR HISTIDINE KINASE YPDA"/>
    <property type="match status" value="1"/>
</dbReference>
<dbReference type="Gene3D" id="3.30.565.10">
    <property type="entry name" value="Histidine kinase-like ATPase, C-terminal domain"/>
    <property type="match status" value="1"/>
</dbReference>
<dbReference type="Gene3D" id="6.10.340.10">
    <property type="match status" value="1"/>
</dbReference>
<dbReference type="PROSITE" id="PS50885">
    <property type="entry name" value="HAMP"/>
    <property type="match status" value="1"/>
</dbReference>
<evidence type="ECO:0000313" key="9">
    <source>
        <dbReference type="Proteomes" id="UP000005632"/>
    </source>
</evidence>
<keyword evidence="6" id="KW-0812">Transmembrane</keyword>
<keyword evidence="9" id="KW-1185">Reference proteome</keyword>
<dbReference type="Proteomes" id="UP000005632">
    <property type="component" value="Chromosome"/>
</dbReference>
<dbReference type="Pfam" id="PF00672">
    <property type="entry name" value="HAMP"/>
    <property type="match status" value="1"/>
</dbReference>
<evidence type="ECO:0000259" key="7">
    <source>
        <dbReference type="PROSITE" id="PS50885"/>
    </source>
</evidence>
<evidence type="ECO:0000313" key="8">
    <source>
        <dbReference type="EMBL" id="AEV29244.1"/>
    </source>
</evidence>
<dbReference type="InterPro" id="IPR036890">
    <property type="entry name" value="HATPase_C_sf"/>
</dbReference>
<dbReference type="STRING" id="158190.SpiGrapes_1433"/>
<reference evidence="8 9" key="1">
    <citation type="submission" date="2011-11" db="EMBL/GenBank/DDBJ databases">
        <title>Complete sequence of Spirochaeta sp. grapes.</title>
        <authorList>
            <consortium name="US DOE Joint Genome Institute"/>
            <person name="Lucas S."/>
            <person name="Han J."/>
            <person name="Lapidus A."/>
            <person name="Cheng J.-F."/>
            <person name="Goodwin L."/>
            <person name="Pitluck S."/>
            <person name="Peters L."/>
            <person name="Ovchinnikova G."/>
            <person name="Munk A.C."/>
            <person name="Detter J.C."/>
            <person name="Han C."/>
            <person name="Tapia R."/>
            <person name="Land M."/>
            <person name="Hauser L."/>
            <person name="Kyrpides N."/>
            <person name="Ivanova N."/>
            <person name="Pagani I."/>
            <person name="Ritalahtilisa K."/>
            <person name="Loeffler F."/>
            <person name="Woyke T."/>
        </authorList>
    </citation>
    <scope>NUCLEOTIDE SEQUENCE [LARGE SCALE GENOMIC DNA]</scope>
    <source>
        <strain evidence="9">ATCC BAA-1885 / DSM 22778 / Grapes</strain>
    </source>
</reference>
<dbReference type="InterPro" id="IPR003660">
    <property type="entry name" value="HAMP_dom"/>
</dbReference>
<feature type="transmembrane region" description="Helical" evidence="6">
    <location>
        <begin position="21"/>
        <end position="46"/>
    </location>
</feature>
<evidence type="ECO:0000256" key="3">
    <source>
        <dbReference type="ARBA" id="ARBA00022679"/>
    </source>
</evidence>
<dbReference type="SUPFAM" id="SSF55874">
    <property type="entry name" value="ATPase domain of HSP90 chaperone/DNA topoisomerase II/histidine kinase"/>
    <property type="match status" value="1"/>
</dbReference>
<proteinExistence type="predicted"/>
<evidence type="ECO:0000256" key="5">
    <source>
        <dbReference type="SAM" id="Coils"/>
    </source>
</evidence>
<keyword evidence="3" id="KW-0808">Transferase</keyword>
<evidence type="ECO:0000256" key="2">
    <source>
        <dbReference type="ARBA" id="ARBA00022553"/>
    </source>
</evidence>
<keyword evidence="2" id="KW-0597">Phosphoprotein</keyword>
<evidence type="ECO:0000256" key="1">
    <source>
        <dbReference type="ARBA" id="ARBA00004370"/>
    </source>
</evidence>
<organism evidence="8 9">
    <name type="scientific">Sphaerochaeta pleomorpha (strain ATCC BAA-1885 / DSM 22778 / Grapes)</name>
    <dbReference type="NCBI Taxonomy" id="158190"/>
    <lineage>
        <taxon>Bacteria</taxon>
        <taxon>Pseudomonadati</taxon>
        <taxon>Spirochaetota</taxon>
        <taxon>Spirochaetia</taxon>
        <taxon>Spirochaetales</taxon>
        <taxon>Sphaerochaetaceae</taxon>
        <taxon>Sphaerochaeta</taxon>
    </lineage>
</organism>
<feature type="transmembrane region" description="Helical" evidence="6">
    <location>
        <begin position="193"/>
        <end position="213"/>
    </location>
</feature>
<keyword evidence="5" id="KW-0175">Coiled coil</keyword>
<evidence type="ECO:0000256" key="6">
    <source>
        <dbReference type="SAM" id="Phobius"/>
    </source>
</evidence>
<dbReference type="PANTHER" id="PTHR34220">
    <property type="entry name" value="SENSOR HISTIDINE KINASE YPDA"/>
    <property type="match status" value="1"/>
</dbReference>
<keyword evidence="6" id="KW-0472">Membrane</keyword>
<dbReference type="eggNOG" id="COG2972">
    <property type="taxonomic scope" value="Bacteria"/>
</dbReference>
<comment type="subcellular location">
    <subcellularLocation>
        <location evidence="1">Membrane</location>
    </subcellularLocation>
</comment>
<gene>
    <name evidence="8" type="ordered locus">SpiGrapes_1433</name>
</gene>
<dbReference type="InterPro" id="IPR010559">
    <property type="entry name" value="Sig_transdc_His_kin_internal"/>
</dbReference>
<accession>G8QV08</accession>
<dbReference type="OrthoDB" id="370211at2"/>
<dbReference type="HOGENOM" id="CLU_020473_5_1_12"/>
<protein>
    <submittedName>
        <fullName evidence="8">Putative regulator of cell autolysis</fullName>
    </submittedName>
</protein>
<dbReference type="InterPro" id="IPR003594">
    <property type="entry name" value="HATPase_dom"/>
</dbReference>
<sequence length="500" mass="57852">MKAVEKPIKKKQPGTLRSWLLSYNLAMLCVILIFVIILFSSIFSLLGNMQSRTNQYQAINVLTTQLIESRDLYHRYGNAPDKQSREEILSDYTILNREIAISLQRLKVSYEENPKLYFLYKGIDNGLDFIKLSLDQMEGLDPNTQTKEYFSIYYSGDKVYPYLQDYAFNKYLSYEVEADATWMAEAQSRVSQYRTFSVFLFVIIALSYSLLVYKMTMRLVRPVNTMVETADQIYHGNFDGPPIPLDGPEELIYLEQNLNQMKQSLRERLDMIEQNAQLEKLVHSQELEQMRTTRELEKARYKALQSQINPHFLFNTLNIISRTALFEDANSTVDLIDSLASIFRYTLEYHDDVLLKDELEFVRQYLTIQQFRFGERLEFSIDCPLEFNDVKIPPLVIQPFVENAMVHGLEPKEEGGKIEVAVKKEGRRLVISIIDTGVGIDLAKLNLPKPNGKQHIGVKNIGDRLKLYYKGKANLAISRVSEEGGTSVTITLPYRIRREA</sequence>
<dbReference type="GO" id="GO:0000155">
    <property type="term" value="F:phosphorelay sensor kinase activity"/>
    <property type="evidence" value="ECO:0007669"/>
    <property type="project" value="InterPro"/>
</dbReference>
<keyword evidence="6" id="KW-1133">Transmembrane helix</keyword>
<dbReference type="SMART" id="SM00304">
    <property type="entry name" value="HAMP"/>
    <property type="match status" value="1"/>
</dbReference>
<dbReference type="SUPFAM" id="SSF158472">
    <property type="entry name" value="HAMP domain-like"/>
    <property type="match status" value="1"/>
</dbReference>
<name>G8QV08_SPHPG</name>
<dbReference type="Pfam" id="PF06580">
    <property type="entry name" value="His_kinase"/>
    <property type="match status" value="1"/>
</dbReference>
<feature type="coiled-coil region" evidence="5">
    <location>
        <begin position="255"/>
        <end position="307"/>
    </location>
</feature>
<evidence type="ECO:0000256" key="4">
    <source>
        <dbReference type="ARBA" id="ARBA00022777"/>
    </source>
</evidence>
<dbReference type="GO" id="GO:0016020">
    <property type="term" value="C:membrane"/>
    <property type="evidence" value="ECO:0007669"/>
    <property type="project" value="UniProtKB-SubCell"/>
</dbReference>
<dbReference type="EMBL" id="CP003155">
    <property type="protein sequence ID" value="AEV29244.1"/>
    <property type="molecule type" value="Genomic_DNA"/>
</dbReference>
<dbReference type="CDD" id="cd06225">
    <property type="entry name" value="HAMP"/>
    <property type="match status" value="1"/>
</dbReference>
<keyword evidence="4" id="KW-0418">Kinase</keyword>
<dbReference type="AlphaFoldDB" id="G8QV08"/>
<feature type="domain" description="HAMP" evidence="7">
    <location>
        <begin position="217"/>
        <end position="270"/>
    </location>
</feature>
<dbReference type="KEGG" id="sgp:SpiGrapes_1433"/>
<dbReference type="InterPro" id="IPR050640">
    <property type="entry name" value="Bact_2-comp_sensor_kinase"/>
</dbReference>
<dbReference type="Pfam" id="PF02518">
    <property type="entry name" value="HATPase_c"/>
    <property type="match status" value="1"/>
</dbReference>